<keyword evidence="3" id="KW-1185">Reference proteome</keyword>
<protein>
    <submittedName>
        <fullName evidence="2">Uncharacterized protein</fullName>
    </submittedName>
</protein>
<evidence type="ECO:0000313" key="2">
    <source>
        <dbReference type="EMBL" id="PUU83434.1"/>
    </source>
</evidence>
<evidence type="ECO:0000256" key="1">
    <source>
        <dbReference type="SAM" id="MobiDB-lite"/>
    </source>
</evidence>
<dbReference type="OrthoDB" id="5152093at2759"/>
<dbReference type="STRING" id="42251.A0A2T7A6S5"/>
<organism evidence="2 3">
    <name type="scientific">Tuber borchii</name>
    <name type="common">White truffle</name>
    <dbReference type="NCBI Taxonomy" id="42251"/>
    <lineage>
        <taxon>Eukaryota</taxon>
        <taxon>Fungi</taxon>
        <taxon>Dikarya</taxon>
        <taxon>Ascomycota</taxon>
        <taxon>Pezizomycotina</taxon>
        <taxon>Pezizomycetes</taxon>
        <taxon>Pezizales</taxon>
        <taxon>Tuberaceae</taxon>
        <taxon>Tuber</taxon>
    </lineage>
</organism>
<dbReference type="AlphaFoldDB" id="A0A2T7A6S5"/>
<dbReference type="EMBL" id="NESQ01000012">
    <property type="protein sequence ID" value="PUU83434.1"/>
    <property type="molecule type" value="Genomic_DNA"/>
</dbReference>
<name>A0A2T7A6S5_TUBBO</name>
<reference evidence="2 3" key="1">
    <citation type="submission" date="2017-04" db="EMBL/GenBank/DDBJ databases">
        <title>Draft genome sequence of Tuber borchii Vittad., a whitish edible truffle.</title>
        <authorList>
            <consortium name="DOE Joint Genome Institute"/>
            <person name="Murat C."/>
            <person name="Kuo A."/>
            <person name="Barry K.W."/>
            <person name="Clum A."/>
            <person name="Dockter R.B."/>
            <person name="Fauchery L."/>
            <person name="Iotti M."/>
            <person name="Kohler A."/>
            <person name="Labutti K."/>
            <person name="Lindquist E.A."/>
            <person name="Lipzen A."/>
            <person name="Ohm R.A."/>
            <person name="Wang M."/>
            <person name="Grigoriev I.V."/>
            <person name="Zambonelli A."/>
            <person name="Martin F.M."/>
        </authorList>
    </citation>
    <scope>NUCLEOTIDE SEQUENCE [LARGE SCALE GENOMIC DNA]</scope>
    <source>
        <strain evidence="2 3">Tbo3840</strain>
    </source>
</reference>
<comment type="caution">
    <text evidence="2">The sequence shown here is derived from an EMBL/GenBank/DDBJ whole genome shotgun (WGS) entry which is preliminary data.</text>
</comment>
<gene>
    <name evidence="2" type="ORF">B9Z19DRAFT_1072655</name>
</gene>
<evidence type="ECO:0000313" key="3">
    <source>
        <dbReference type="Proteomes" id="UP000244722"/>
    </source>
</evidence>
<dbReference type="Proteomes" id="UP000244722">
    <property type="component" value="Unassembled WGS sequence"/>
</dbReference>
<accession>A0A2T7A6S5</accession>
<sequence length="99" mass="10086">MKGTCCPMGAGCCAEAGSGCFWDKDGKTRCCLKTEKLCSSKTCIPGNTVCCRDGNYCAAGSYCVKGGCCPAGKICKGKTDGKGSGADPRGVAPARLREI</sequence>
<feature type="region of interest" description="Disordered" evidence="1">
    <location>
        <begin position="78"/>
        <end position="99"/>
    </location>
</feature>
<proteinExistence type="predicted"/>